<dbReference type="HOGENOM" id="CLU_100236_1_1_9"/>
<dbReference type="AlphaFoldDB" id="D9SLC1"/>
<dbReference type="KEGG" id="ccb:Clocel_1893"/>
<evidence type="ECO:0000313" key="2">
    <source>
        <dbReference type="Proteomes" id="UP000002730"/>
    </source>
</evidence>
<dbReference type="InterPro" id="IPR003772">
    <property type="entry name" value="YceD"/>
</dbReference>
<evidence type="ECO:0008006" key="3">
    <source>
        <dbReference type="Google" id="ProtNLM"/>
    </source>
</evidence>
<reference evidence="1 2" key="1">
    <citation type="submission" date="2010-08" db="EMBL/GenBank/DDBJ databases">
        <title>Complete sequence of Clostridium cellulovorans 743B.</title>
        <authorList>
            <consortium name="US DOE Joint Genome Institute"/>
            <person name="Lucas S."/>
            <person name="Copeland A."/>
            <person name="Lapidus A."/>
            <person name="Cheng J.-F."/>
            <person name="Bruce D."/>
            <person name="Goodwin L."/>
            <person name="Pitluck S."/>
            <person name="Chertkov O."/>
            <person name="Detter J.C."/>
            <person name="Han C."/>
            <person name="Tapia R."/>
            <person name="Land M."/>
            <person name="Hauser L."/>
            <person name="Chang Y.-J."/>
            <person name="Jeffries C."/>
            <person name="Kyrpides N."/>
            <person name="Ivanova N."/>
            <person name="Mikhailova N."/>
            <person name="Hemme C.L."/>
            <person name="Woyke T."/>
        </authorList>
    </citation>
    <scope>NUCLEOTIDE SEQUENCE [LARGE SCALE GENOMIC DNA]</scope>
    <source>
        <strain evidence="2">ATCC 35296 / DSM 3052 / OCM 3 / 743B</strain>
    </source>
</reference>
<evidence type="ECO:0000313" key="1">
    <source>
        <dbReference type="EMBL" id="ADL51637.1"/>
    </source>
</evidence>
<dbReference type="Pfam" id="PF02620">
    <property type="entry name" value="YceD"/>
    <property type="match status" value="1"/>
</dbReference>
<dbReference type="eggNOG" id="COG1399">
    <property type="taxonomic scope" value="Bacteria"/>
</dbReference>
<name>D9SLC1_CLOC7</name>
<dbReference type="Proteomes" id="UP000002730">
    <property type="component" value="Chromosome"/>
</dbReference>
<gene>
    <name evidence="1" type="ordered locus">Clocel_1893</name>
</gene>
<accession>D9SLC1</accession>
<dbReference type="RefSeq" id="WP_010077147.1">
    <property type="nucleotide sequence ID" value="NC_014393.1"/>
</dbReference>
<proteinExistence type="predicted"/>
<protein>
    <recommendedName>
        <fullName evidence="3">DUF177 domain-containing protein</fullName>
    </recommendedName>
</protein>
<dbReference type="STRING" id="573061.Clocel_1893"/>
<sequence>MKFDLSTLNLQQSSTKDIVFTIDSKNLKTGTFKMNEPLNFKGILKCLDQIIYIDGVVSGLLYLNCSRCLDEVEYPLDLEIHEKLTYDIDNRDDDFIFIDTEVIDLQEIIENNINFSLPMKILCTEKCKGLCPVCGINKNHDSCHCDDDVIDPRLEKLKELFSNTEEV</sequence>
<keyword evidence="2" id="KW-1185">Reference proteome</keyword>
<dbReference type="OrthoDB" id="9790372at2"/>
<organism evidence="1 2">
    <name type="scientific">Clostridium cellulovorans (strain ATCC 35296 / DSM 3052 / OCM 3 / 743B)</name>
    <dbReference type="NCBI Taxonomy" id="573061"/>
    <lineage>
        <taxon>Bacteria</taxon>
        <taxon>Bacillati</taxon>
        <taxon>Bacillota</taxon>
        <taxon>Clostridia</taxon>
        <taxon>Eubacteriales</taxon>
        <taxon>Clostridiaceae</taxon>
        <taxon>Clostridium</taxon>
    </lineage>
</organism>
<dbReference type="EMBL" id="CP002160">
    <property type="protein sequence ID" value="ADL51637.1"/>
    <property type="molecule type" value="Genomic_DNA"/>
</dbReference>